<dbReference type="AlphaFoldDB" id="A0A183J776"/>
<evidence type="ECO:0000256" key="2">
    <source>
        <dbReference type="ARBA" id="ARBA00018339"/>
    </source>
</evidence>
<comment type="function">
    <text evidence="5">May play a role in ribosome biogenesis.</text>
</comment>
<reference evidence="10" key="1">
    <citation type="submission" date="2016-06" db="UniProtKB">
        <authorList>
            <consortium name="WormBaseParasite"/>
        </authorList>
    </citation>
    <scope>IDENTIFICATION</scope>
</reference>
<dbReference type="GO" id="GO:0000027">
    <property type="term" value="P:ribosomal large subunit assembly"/>
    <property type="evidence" value="ECO:0007669"/>
    <property type="project" value="UniProtKB-UniRule"/>
</dbReference>
<evidence type="ECO:0000313" key="8">
    <source>
        <dbReference type="EMBL" id="VDP42461.1"/>
    </source>
</evidence>
<accession>A0A183J776</accession>
<keyword evidence="6" id="KW-0175">Coiled coil</keyword>
<name>A0A183J776_9BILA</name>
<evidence type="ECO:0000256" key="4">
    <source>
        <dbReference type="ARBA" id="ARBA00023242"/>
    </source>
</evidence>
<dbReference type="Pfam" id="PF07767">
    <property type="entry name" value="Nop53"/>
    <property type="match status" value="1"/>
</dbReference>
<reference evidence="8 9" key="2">
    <citation type="submission" date="2018-11" db="EMBL/GenBank/DDBJ databases">
        <authorList>
            <consortium name="Pathogen Informatics"/>
        </authorList>
    </citation>
    <scope>NUCLEOTIDE SEQUENCE [LARGE SCALE GENOMIC DNA]</scope>
</reference>
<evidence type="ECO:0000256" key="5">
    <source>
        <dbReference type="PIRNR" id="PIRNR017302"/>
    </source>
</evidence>
<dbReference type="PANTHER" id="PTHR14211">
    <property type="entry name" value="GLIOMA SUPPRESSOR CANDIDATE REGION GENE 2"/>
    <property type="match status" value="1"/>
</dbReference>
<dbReference type="PANTHER" id="PTHR14211:SF7">
    <property type="entry name" value="RIBOSOME BIOGENESIS PROTEIN NOP53"/>
    <property type="match status" value="1"/>
</dbReference>
<dbReference type="PIRSF" id="PIRSF017302">
    <property type="entry name" value="Gltscr2"/>
    <property type="match status" value="1"/>
</dbReference>
<evidence type="ECO:0000256" key="7">
    <source>
        <dbReference type="SAM" id="MobiDB-lite"/>
    </source>
</evidence>
<dbReference type="GO" id="GO:0005730">
    <property type="term" value="C:nucleolus"/>
    <property type="evidence" value="ECO:0007669"/>
    <property type="project" value="UniProtKB-SubCell"/>
</dbReference>
<proteinExistence type="inferred from homology"/>
<protein>
    <recommendedName>
        <fullName evidence="2 5">Ribosome biogenesis protein NOP53</fullName>
    </recommendedName>
</protein>
<dbReference type="GO" id="GO:0005654">
    <property type="term" value="C:nucleoplasm"/>
    <property type="evidence" value="ECO:0007669"/>
    <property type="project" value="UniProtKB-SubCell"/>
</dbReference>
<evidence type="ECO:0000256" key="6">
    <source>
        <dbReference type="SAM" id="Coils"/>
    </source>
</evidence>
<evidence type="ECO:0000256" key="1">
    <source>
        <dbReference type="ARBA" id="ARBA00008838"/>
    </source>
</evidence>
<keyword evidence="4 5" id="KW-0539">Nucleus</keyword>
<feature type="region of interest" description="Disordered" evidence="7">
    <location>
        <begin position="79"/>
        <end position="119"/>
    </location>
</feature>
<keyword evidence="9" id="KW-1185">Reference proteome</keyword>
<evidence type="ECO:0000256" key="3">
    <source>
        <dbReference type="ARBA" id="ARBA00022517"/>
    </source>
</evidence>
<dbReference type="InterPro" id="IPR011687">
    <property type="entry name" value="Nop53/GLTSCR2"/>
</dbReference>
<keyword evidence="3 5" id="KW-0690">Ribosome biogenesis</keyword>
<dbReference type="EMBL" id="UZAM01016256">
    <property type="protein sequence ID" value="VDP42461.1"/>
    <property type="molecule type" value="Genomic_DNA"/>
</dbReference>
<feature type="compositionally biased region" description="Basic and acidic residues" evidence="7">
    <location>
        <begin position="79"/>
        <end position="89"/>
    </location>
</feature>
<gene>
    <name evidence="8" type="ORF">SBAD_LOCUS11724</name>
</gene>
<comment type="similarity">
    <text evidence="1 5">Belongs to the NOP53 family.</text>
</comment>
<dbReference type="GO" id="GO:0008097">
    <property type="term" value="F:5S rRNA binding"/>
    <property type="evidence" value="ECO:0007669"/>
    <property type="project" value="TreeGrafter"/>
</dbReference>
<feature type="coiled-coil region" evidence="6">
    <location>
        <begin position="190"/>
        <end position="217"/>
    </location>
</feature>
<comment type="subcellular location">
    <subcellularLocation>
        <location evidence="5">Nucleus</location>
        <location evidence="5">Nucleolus</location>
    </subcellularLocation>
    <subcellularLocation>
        <location evidence="5">Nucleus</location>
        <location evidence="5">Nucleoplasm</location>
    </subcellularLocation>
</comment>
<dbReference type="GO" id="GO:0006364">
    <property type="term" value="P:rRNA processing"/>
    <property type="evidence" value="ECO:0007669"/>
    <property type="project" value="TreeGrafter"/>
</dbReference>
<dbReference type="WBParaSite" id="SBAD_0001211501-mRNA-1">
    <property type="protein sequence ID" value="SBAD_0001211501-mRNA-1"/>
    <property type="gene ID" value="SBAD_0001211501"/>
</dbReference>
<dbReference type="OrthoDB" id="5072at2759"/>
<dbReference type="Proteomes" id="UP000270296">
    <property type="component" value="Unassembled WGS sequence"/>
</dbReference>
<evidence type="ECO:0000313" key="10">
    <source>
        <dbReference type="WBParaSite" id="SBAD_0001211501-mRNA-1"/>
    </source>
</evidence>
<sequence>MVRKGAQKISRHKKKYWRKGIDVHDVEEYLEDVRKEEQQFGGRLAEKKDVELFSLSKRPDRGLMLLKCFKSRKDQAKDVSLKRFQEPKPKQKAAVRMTTSSSSRQVAKLAPTPEEEPQPLPGYSVKFYDIWSSKDPTPADKIQDPELKEYYLRETRKKKKPLPKTVGVNESLRPNLEFPKAGISYNPSPEDHKKLLEEAAQRELEKLKRQEKLERSLFVNKDSIITPEEKLKELCEGLFPAEEEDTGANDEETNTLLTNIRPKPKTSQKRKRMIKQKQIERARREEKRKKALLNDVYRLRSIKAEIKKEQELSLKKSMLKVKKKYERLKHPHRLGRLKFEPSDEPVLLPDEVPHSLRQLRVTGDIMEERFKSWQVRNILEAQVRHKRTRKFKLIRYERKDFKEVTADYIPR</sequence>
<organism evidence="10">
    <name type="scientific">Soboliphyme baturini</name>
    <dbReference type="NCBI Taxonomy" id="241478"/>
    <lineage>
        <taxon>Eukaryota</taxon>
        <taxon>Metazoa</taxon>
        <taxon>Ecdysozoa</taxon>
        <taxon>Nematoda</taxon>
        <taxon>Enoplea</taxon>
        <taxon>Dorylaimia</taxon>
        <taxon>Dioctophymatida</taxon>
        <taxon>Dioctophymatoidea</taxon>
        <taxon>Soboliphymatidae</taxon>
        <taxon>Soboliphyme</taxon>
    </lineage>
</organism>
<evidence type="ECO:0000313" key="9">
    <source>
        <dbReference type="Proteomes" id="UP000270296"/>
    </source>
</evidence>